<dbReference type="Gene3D" id="3.40.109.30">
    <property type="entry name" value="putative nitroreductase (tm1586), domain 2"/>
    <property type="match status" value="1"/>
</dbReference>
<dbReference type="Proteomes" id="UP000195447">
    <property type="component" value="Unassembled WGS sequence"/>
</dbReference>
<accession>A0A1Y4LYC6</accession>
<protein>
    <submittedName>
        <fullName evidence="2">Nitroreductase</fullName>
    </submittedName>
</protein>
<dbReference type="GO" id="GO:0016491">
    <property type="term" value="F:oxidoreductase activity"/>
    <property type="evidence" value="ECO:0007669"/>
    <property type="project" value="InterPro"/>
</dbReference>
<dbReference type="Pfam" id="PF14512">
    <property type="entry name" value="TM1586_NiRdase"/>
    <property type="match status" value="1"/>
</dbReference>
<keyword evidence="3" id="KW-1185">Reference proteome</keyword>
<dbReference type="RefSeq" id="WP_087158067.1">
    <property type="nucleotide sequence ID" value="NZ_NFKM01000002.1"/>
</dbReference>
<dbReference type="AlphaFoldDB" id="A0A1Y4LYC6"/>
<organism evidence="2 3">
    <name type="scientific">Faecalitalea cylindroides</name>
    <dbReference type="NCBI Taxonomy" id="39483"/>
    <lineage>
        <taxon>Bacteria</taxon>
        <taxon>Bacillati</taxon>
        <taxon>Bacillota</taxon>
        <taxon>Erysipelotrichia</taxon>
        <taxon>Erysipelotrichales</taxon>
        <taxon>Erysipelotrichaceae</taxon>
        <taxon>Faecalitalea</taxon>
    </lineage>
</organism>
<evidence type="ECO:0000313" key="3">
    <source>
        <dbReference type="Proteomes" id="UP000195447"/>
    </source>
</evidence>
<evidence type="ECO:0000313" key="2">
    <source>
        <dbReference type="EMBL" id="OUP61593.1"/>
    </source>
</evidence>
<comment type="caution">
    <text evidence="2">The sequence shown here is derived from an EMBL/GenBank/DDBJ whole genome shotgun (WGS) entry which is preliminary data.</text>
</comment>
<dbReference type="EMBL" id="NFKM01000002">
    <property type="protein sequence ID" value="OUP61593.1"/>
    <property type="molecule type" value="Genomic_DNA"/>
</dbReference>
<evidence type="ECO:0000259" key="1">
    <source>
        <dbReference type="Pfam" id="PF14512"/>
    </source>
</evidence>
<dbReference type="InterPro" id="IPR029478">
    <property type="entry name" value="TM1586_NiRdase"/>
</dbReference>
<dbReference type="Gene3D" id="3.40.109.10">
    <property type="entry name" value="NADH Oxidase"/>
    <property type="match status" value="1"/>
</dbReference>
<dbReference type="SUPFAM" id="SSF55469">
    <property type="entry name" value="FMN-dependent nitroreductase-like"/>
    <property type="match status" value="1"/>
</dbReference>
<feature type="domain" description="Putative nitroreductase TM1586" evidence="1">
    <location>
        <begin position="4"/>
        <end position="206"/>
    </location>
</feature>
<proteinExistence type="predicted"/>
<name>A0A1Y4LYC6_9FIRM</name>
<reference evidence="3" key="1">
    <citation type="submission" date="2017-04" db="EMBL/GenBank/DDBJ databases">
        <title>Function of individual gut microbiota members based on whole genome sequencing of pure cultures obtained from chicken caecum.</title>
        <authorList>
            <person name="Medvecky M."/>
            <person name="Cejkova D."/>
            <person name="Polansky O."/>
            <person name="Karasova D."/>
            <person name="Kubasova T."/>
            <person name="Cizek A."/>
            <person name="Rychlik I."/>
        </authorList>
    </citation>
    <scope>NUCLEOTIDE SEQUENCE [LARGE SCALE GENOMIC DNA]</scope>
    <source>
        <strain evidence="3">An178</strain>
    </source>
</reference>
<gene>
    <name evidence="2" type="ORF">B5F14_01175</name>
</gene>
<dbReference type="InterPro" id="IPR000415">
    <property type="entry name" value="Nitroreductase-like"/>
</dbReference>
<sequence>MQMLDLMKERHSVRQYSDKKIEGDVKSKLNKYVASINEESGLSMQIFYNEPNCFNSMLAHYGKFSNVKNYIAIVGKKEEQEKSGYYGEKLVLKCQELGLNTCWVALTHGKVNVQTKPQEKLLILIALGYGTNTGVAHKSKPIKELCKEDAYPEWFMKGMEAVSLAPTAMNQQKFLFEMKNGQVYAKALRGFYSKIDLGIVKYHFETITGHKVR</sequence>